<evidence type="ECO:0000256" key="3">
    <source>
        <dbReference type="ARBA" id="ARBA00005469"/>
    </source>
</evidence>
<dbReference type="GO" id="GO:0036464">
    <property type="term" value="C:cytoplasmic ribonucleoprotein granule"/>
    <property type="evidence" value="ECO:0007669"/>
    <property type="project" value="UniProtKB-SubCell"/>
</dbReference>
<protein>
    <submittedName>
        <fullName evidence="7">Uncharacterized protein</fullName>
    </submittedName>
</protein>
<comment type="subcellular location">
    <subcellularLocation>
        <location evidence="2">Cytoplasm</location>
        <location evidence="2">Cytoplasmic ribonucleoprotein granule</location>
    </subcellularLocation>
    <subcellularLocation>
        <location evidence="1">Nucleus</location>
    </subcellularLocation>
</comment>
<dbReference type="GO" id="GO:1990825">
    <property type="term" value="F:sequence-specific mRNA binding"/>
    <property type="evidence" value="ECO:0007669"/>
    <property type="project" value="TreeGrafter"/>
</dbReference>
<organism evidence="7 8">
    <name type="scientific">Lymnaea stagnalis</name>
    <name type="common">Great pond snail</name>
    <name type="synonym">Helix stagnalis</name>
    <dbReference type="NCBI Taxonomy" id="6523"/>
    <lineage>
        <taxon>Eukaryota</taxon>
        <taxon>Metazoa</taxon>
        <taxon>Spiralia</taxon>
        <taxon>Lophotrochozoa</taxon>
        <taxon>Mollusca</taxon>
        <taxon>Gastropoda</taxon>
        <taxon>Heterobranchia</taxon>
        <taxon>Euthyneura</taxon>
        <taxon>Panpulmonata</taxon>
        <taxon>Hygrophila</taxon>
        <taxon>Lymnaeoidea</taxon>
        <taxon>Lymnaeidae</taxon>
        <taxon>Lymnaea</taxon>
    </lineage>
</organism>
<dbReference type="Pfam" id="PF15135">
    <property type="entry name" value="UPF0515"/>
    <property type="match status" value="1"/>
</dbReference>
<evidence type="ECO:0000256" key="4">
    <source>
        <dbReference type="ARBA" id="ARBA00022490"/>
    </source>
</evidence>
<gene>
    <name evidence="7" type="ORF">GSLYS_00002890001</name>
</gene>
<name>A0AAV2H541_LYMST</name>
<keyword evidence="4" id="KW-0963">Cytoplasm</keyword>
<comment type="similarity">
    <text evidence="3">Belongs to the SHFL family.</text>
</comment>
<dbReference type="EMBL" id="CAXITT010000037">
    <property type="protein sequence ID" value="CAL1528720.1"/>
    <property type="molecule type" value="Genomic_DNA"/>
</dbReference>
<dbReference type="GO" id="GO:0043022">
    <property type="term" value="F:ribosome binding"/>
    <property type="evidence" value="ECO:0007669"/>
    <property type="project" value="TreeGrafter"/>
</dbReference>
<dbReference type="GO" id="GO:0045087">
    <property type="term" value="P:innate immune response"/>
    <property type="evidence" value="ECO:0007669"/>
    <property type="project" value="TreeGrafter"/>
</dbReference>
<sequence>MDPDELEIQHQAKQLRELFKGRFTQNELVMVIKEFGGKLPALDFIIREDPGVVSQFLKKNKSYIQTLQQDSQNLCRCLEEGINIESSKRQFACRKCERSWWKVVPIRKEVSMCRVCRVKFDPIPRDKEWGIGVFYCLGENCGKEFRGFAVMGMTESMCHRCGFDSPVDHILPPRKKTGEERRTRDNHGCNGINCYNG</sequence>
<reference evidence="7 8" key="1">
    <citation type="submission" date="2024-04" db="EMBL/GenBank/DDBJ databases">
        <authorList>
            <consortium name="Genoscope - CEA"/>
            <person name="William W."/>
        </authorList>
    </citation>
    <scope>NUCLEOTIDE SEQUENCE [LARGE SCALE GENOMIC DNA]</scope>
</reference>
<keyword evidence="6" id="KW-0539">Nucleus</keyword>
<dbReference type="InterPro" id="IPR026795">
    <property type="entry name" value="SHFL"/>
</dbReference>
<evidence type="ECO:0000313" key="8">
    <source>
        <dbReference type="Proteomes" id="UP001497497"/>
    </source>
</evidence>
<dbReference type="PANTHER" id="PTHR16135:SF2">
    <property type="entry name" value="SHIFTLESS ANTIVIRAL INHIBITOR OF RIBOSOMAL FRAMESHIFTING PROTEIN"/>
    <property type="match status" value="1"/>
</dbReference>
<comment type="caution">
    <text evidence="7">The sequence shown here is derived from an EMBL/GenBank/DDBJ whole genome shotgun (WGS) entry which is preliminary data.</text>
</comment>
<evidence type="ECO:0000256" key="1">
    <source>
        <dbReference type="ARBA" id="ARBA00004123"/>
    </source>
</evidence>
<evidence type="ECO:0000256" key="5">
    <source>
        <dbReference type="ARBA" id="ARBA00022884"/>
    </source>
</evidence>
<accession>A0AAV2H541</accession>
<keyword evidence="5" id="KW-0694">RNA-binding</keyword>
<proteinExistence type="inferred from homology"/>
<dbReference type="Proteomes" id="UP001497497">
    <property type="component" value="Unassembled WGS sequence"/>
</dbReference>
<keyword evidence="8" id="KW-1185">Reference proteome</keyword>
<dbReference type="PANTHER" id="PTHR16135">
    <property type="entry name" value="REPRESSOR OF YIELD OF DENV PROTEIN"/>
    <property type="match status" value="1"/>
</dbReference>
<dbReference type="GO" id="GO:0075523">
    <property type="term" value="P:viral translational frameshifting"/>
    <property type="evidence" value="ECO:0007669"/>
    <property type="project" value="TreeGrafter"/>
</dbReference>
<evidence type="ECO:0000256" key="6">
    <source>
        <dbReference type="ARBA" id="ARBA00023242"/>
    </source>
</evidence>
<evidence type="ECO:0000256" key="2">
    <source>
        <dbReference type="ARBA" id="ARBA00004331"/>
    </source>
</evidence>
<evidence type="ECO:0000313" key="7">
    <source>
        <dbReference type="EMBL" id="CAL1528720.1"/>
    </source>
</evidence>
<dbReference type="AlphaFoldDB" id="A0AAV2H541"/>
<dbReference type="GO" id="GO:0005634">
    <property type="term" value="C:nucleus"/>
    <property type="evidence" value="ECO:0007669"/>
    <property type="project" value="UniProtKB-SubCell"/>
</dbReference>